<dbReference type="InterPro" id="IPR005361">
    <property type="entry name" value="UPF0158"/>
</dbReference>
<evidence type="ECO:0000313" key="1">
    <source>
        <dbReference type="EMBL" id="ALE93641.1"/>
    </source>
</evidence>
<evidence type="ECO:0000313" key="2">
    <source>
        <dbReference type="Proteomes" id="UP000062833"/>
    </source>
</evidence>
<name>A0A0M4QS28_9MICC</name>
<dbReference type="Pfam" id="PF03682">
    <property type="entry name" value="UPF0158"/>
    <property type="match status" value="1"/>
</dbReference>
<reference evidence="2" key="1">
    <citation type="submission" date="2015-09" db="EMBL/GenBank/DDBJ databases">
        <title>Complete genome of Arthrobacter alpinus strain R3.8.</title>
        <authorList>
            <person name="See-Too W.S."/>
            <person name="Chan K.G."/>
        </authorList>
    </citation>
    <scope>NUCLEOTIDE SEQUENCE [LARGE SCALE GENOMIC DNA]</scope>
    <source>
        <strain evidence="2">R3.8</strain>
    </source>
</reference>
<protein>
    <submittedName>
        <fullName evidence="1">Uncharacterized protein</fullName>
    </submittedName>
</protein>
<accession>A0A0M4QS28</accession>
<organism evidence="1 2">
    <name type="scientific">Arthrobacter alpinus</name>
    <dbReference type="NCBI Taxonomy" id="656366"/>
    <lineage>
        <taxon>Bacteria</taxon>
        <taxon>Bacillati</taxon>
        <taxon>Actinomycetota</taxon>
        <taxon>Actinomycetes</taxon>
        <taxon>Micrococcales</taxon>
        <taxon>Micrococcaceae</taxon>
        <taxon>Arthrobacter</taxon>
    </lineage>
</organism>
<dbReference type="EMBL" id="CP012677">
    <property type="protein sequence ID" value="ALE93641.1"/>
    <property type="molecule type" value="Genomic_DNA"/>
</dbReference>
<sequence>MALENHFMDYDTFFWMDPATGRIQLWGEEAADEADAEGWDIEDRGGVRIEAIDSFEVFGDMEAFIFSVKDPHCRAELARSIDRSKPFRHFKDALHQFPQEQTDWNEFHDAIMKVRAIEWLRDNGLVESAEAEATVVQLRPIA</sequence>
<dbReference type="PATRIC" id="fig|656366.3.peg.3686"/>
<gene>
    <name evidence="1" type="ORF">AOC05_17130</name>
</gene>
<dbReference type="RefSeq" id="WP_062008674.1">
    <property type="nucleotide sequence ID" value="NZ_CP012677.1"/>
</dbReference>
<dbReference type="KEGG" id="aaq:AOC05_17130"/>
<dbReference type="Proteomes" id="UP000062833">
    <property type="component" value="Chromosome"/>
</dbReference>
<proteinExistence type="predicted"/>
<keyword evidence="2" id="KW-1185">Reference proteome</keyword>
<dbReference type="AlphaFoldDB" id="A0A0M4QS28"/>